<evidence type="ECO:0000313" key="2">
    <source>
        <dbReference type="EMBL" id="TDG38687.1"/>
    </source>
</evidence>
<feature type="signal peptide" evidence="1">
    <location>
        <begin position="1"/>
        <end position="18"/>
    </location>
</feature>
<keyword evidence="3" id="KW-1185">Reference proteome</keyword>
<gene>
    <name evidence="2" type="ORF">AWZ03_014891</name>
</gene>
<protein>
    <recommendedName>
        <fullName evidence="4">Acp63</fullName>
    </recommendedName>
</protein>
<reference evidence="2 3" key="1">
    <citation type="journal article" date="2019" name="J. Hered.">
        <title>An Improved Genome Assembly for Drosophila navojoa, the Basal Species in the mojavensis Cluster.</title>
        <authorList>
            <person name="Vanderlinde T."/>
            <person name="Dupim E.G."/>
            <person name="Nazario-Yepiz N.O."/>
            <person name="Carvalho A.B."/>
        </authorList>
    </citation>
    <scope>NUCLEOTIDE SEQUENCE [LARGE SCALE GENOMIC DNA]</scope>
    <source>
        <strain evidence="2">Navoj_Jal97</strain>
        <tissue evidence="2">Whole organism</tissue>
    </source>
</reference>
<keyword evidence="1" id="KW-0732">Signal</keyword>
<sequence length="44" mass="4925">WLASRMLHLHLWVSSGSGHNGHGHDKCDSLDPCPPERVPWNAHS</sequence>
<organism evidence="2 3">
    <name type="scientific">Drosophila navojoa</name>
    <name type="common">Fruit fly</name>
    <dbReference type="NCBI Taxonomy" id="7232"/>
    <lineage>
        <taxon>Eukaryota</taxon>
        <taxon>Metazoa</taxon>
        <taxon>Ecdysozoa</taxon>
        <taxon>Arthropoda</taxon>
        <taxon>Hexapoda</taxon>
        <taxon>Insecta</taxon>
        <taxon>Pterygota</taxon>
        <taxon>Neoptera</taxon>
        <taxon>Endopterygota</taxon>
        <taxon>Diptera</taxon>
        <taxon>Brachycera</taxon>
        <taxon>Muscomorpha</taxon>
        <taxon>Ephydroidea</taxon>
        <taxon>Drosophilidae</taxon>
        <taxon>Drosophila</taxon>
    </lineage>
</organism>
<proteinExistence type="predicted"/>
<name>A0A484APA3_DRONA</name>
<evidence type="ECO:0000313" key="3">
    <source>
        <dbReference type="Proteomes" id="UP000295192"/>
    </source>
</evidence>
<comment type="caution">
    <text evidence="2">The sequence shown here is derived from an EMBL/GenBank/DDBJ whole genome shotgun (WGS) entry which is preliminary data.</text>
</comment>
<feature type="chain" id="PRO_5019860279" description="Acp63" evidence="1">
    <location>
        <begin position="19"/>
        <end position="44"/>
    </location>
</feature>
<evidence type="ECO:0008006" key="4">
    <source>
        <dbReference type="Google" id="ProtNLM"/>
    </source>
</evidence>
<dbReference type="AlphaFoldDB" id="A0A484APA3"/>
<evidence type="ECO:0000256" key="1">
    <source>
        <dbReference type="SAM" id="SignalP"/>
    </source>
</evidence>
<dbReference type="Proteomes" id="UP000295192">
    <property type="component" value="Unassembled WGS sequence"/>
</dbReference>
<dbReference type="EMBL" id="LSRL02002254">
    <property type="protein sequence ID" value="TDG38687.1"/>
    <property type="molecule type" value="Genomic_DNA"/>
</dbReference>
<feature type="non-terminal residue" evidence="2">
    <location>
        <position position="1"/>
    </location>
</feature>
<accession>A0A484APA3</accession>